<dbReference type="EMBL" id="CAJVQB010052449">
    <property type="protein sequence ID" value="CAG8835898.1"/>
    <property type="molecule type" value="Genomic_DNA"/>
</dbReference>
<accession>A0ABN7WPK7</accession>
<organism evidence="1 2">
    <name type="scientific">Gigaspora margarita</name>
    <dbReference type="NCBI Taxonomy" id="4874"/>
    <lineage>
        <taxon>Eukaryota</taxon>
        <taxon>Fungi</taxon>
        <taxon>Fungi incertae sedis</taxon>
        <taxon>Mucoromycota</taxon>
        <taxon>Glomeromycotina</taxon>
        <taxon>Glomeromycetes</taxon>
        <taxon>Diversisporales</taxon>
        <taxon>Gigasporaceae</taxon>
        <taxon>Gigaspora</taxon>
    </lineage>
</organism>
<proteinExistence type="predicted"/>
<comment type="caution">
    <text evidence="1">The sequence shown here is derived from an EMBL/GenBank/DDBJ whole genome shotgun (WGS) entry which is preliminary data.</text>
</comment>
<name>A0ABN7WPK7_GIGMA</name>
<gene>
    <name evidence="1" type="ORF">GMARGA_LOCUS32780</name>
</gene>
<reference evidence="1 2" key="1">
    <citation type="submission" date="2021-06" db="EMBL/GenBank/DDBJ databases">
        <authorList>
            <person name="Kallberg Y."/>
            <person name="Tangrot J."/>
            <person name="Rosling A."/>
        </authorList>
    </citation>
    <scope>NUCLEOTIDE SEQUENCE [LARGE SCALE GENOMIC DNA]</scope>
    <source>
        <strain evidence="1 2">120-4 pot B 10/14</strain>
    </source>
</reference>
<dbReference type="Proteomes" id="UP000789901">
    <property type="component" value="Unassembled WGS sequence"/>
</dbReference>
<feature type="non-terminal residue" evidence="1">
    <location>
        <position position="74"/>
    </location>
</feature>
<sequence length="74" mass="9303">MPILWQFKFYTKTGLLHEVYETTGRYHAYMFWMRKKLQENNYGELQYLVREFCEQIKFQFTGDNPNFHYEIDFK</sequence>
<protein>
    <submittedName>
        <fullName evidence="1">25479_t:CDS:1</fullName>
    </submittedName>
</protein>
<keyword evidence="2" id="KW-1185">Reference proteome</keyword>
<evidence type="ECO:0000313" key="1">
    <source>
        <dbReference type="EMBL" id="CAG8835898.1"/>
    </source>
</evidence>
<evidence type="ECO:0000313" key="2">
    <source>
        <dbReference type="Proteomes" id="UP000789901"/>
    </source>
</evidence>